<dbReference type="InterPro" id="IPR023302">
    <property type="entry name" value="Pept_S9A_N"/>
</dbReference>
<evidence type="ECO:0000259" key="1">
    <source>
        <dbReference type="Pfam" id="PF02897"/>
    </source>
</evidence>
<dbReference type="SUPFAM" id="SSF50993">
    <property type="entry name" value="Peptidase/esterase 'gauge' domain"/>
    <property type="match status" value="1"/>
</dbReference>
<protein>
    <recommendedName>
        <fullName evidence="1">Peptidase S9A N-terminal domain-containing protein</fullName>
    </recommendedName>
</protein>
<accession>A0A382L6J6</accession>
<dbReference type="GO" id="GO:0005829">
    <property type="term" value="C:cytosol"/>
    <property type="evidence" value="ECO:0007669"/>
    <property type="project" value="TreeGrafter"/>
</dbReference>
<dbReference type="AlphaFoldDB" id="A0A382L6J6"/>
<reference evidence="2" key="1">
    <citation type="submission" date="2018-05" db="EMBL/GenBank/DDBJ databases">
        <authorList>
            <person name="Lanie J.A."/>
            <person name="Ng W.-L."/>
            <person name="Kazmierczak K.M."/>
            <person name="Andrzejewski T.M."/>
            <person name="Davidsen T.M."/>
            <person name="Wayne K.J."/>
            <person name="Tettelin H."/>
            <person name="Glass J.I."/>
            <person name="Rusch D."/>
            <person name="Podicherti R."/>
            <person name="Tsui H.-C.T."/>
            <person name="Winkler M.E."/>
        </authorList>
    </citation>
    <scope>NUCLEOTIDE SEQUENCE</scope>
</reference>
<dbReference type="GO" id="GO:0070012">
    <property type="term" value="F:oligopeptidase activity"/>
    <property type="evidence" value="ECO:0007669"/>
    <property type="project" value="TreeGrafter"/>
</dbReference>
<dbReference type="Pfam" id="PF02897">
    <property type="entry name" value="Peptidase_S9_N"/>
    <property type="match status" value="1"/>
</dbReference>
<dbReference type="GO" id="GO:0004252">
    <property type="term" value="F:serine-type endopeptidase activity"/>
    <property type="evidence" value="ECO:0007669"/>
    <property type="project" value="InterPro"/>
</dbReference>
<gene>
    <name evidence="2" type="ORF">METZ01_LOCUS285418</name>
</gene>
<feature type="domain" description="Peptidase S9A N-terminal" evidence="1">
    <location>
        <begin position="1"/>
        <end position="192"/>
    </location>
</feature>
<dbReference type="InterPro" id="IPR051167">
    <property type="entry name" value="Prolyl_oligopep/macrocyclase"/>
</dbReference>
<name>A0A382L6J6_9ZZZZ</name>
<feature type="non-terminal residue" evidence="2">
    <location>
        <position position="193"/>
    </location>
</feature>
<dbReference type="EMBL" id="UINC01085219">
    <property type="protein sequence ID" value="SVC32564.1"/>
    <property type="molecule type" value="Genomic_DNA"/>
</dbReference>
<organism evidence="2">
    <name type="scientific">marine metagenome</name>
    <dbReference type="NCBI Taxonomy" id="408172"/>
    <lineage>
        <taxon>unclassified sequences</taxon>
        <taxon>metagenomes</taxon>
        <taxon>ecological metagenomes</taxon>
    </lineage>
</organism>
<sequence length="193" mass="22404">MEDDNSDETARWVEAQNKITFTYLENIPQRNAIKERLTEIWDYEKVSAPFKRGEKYYFYKNEGLQNQSVLYSSDELRGEEKVILDPNTFSEDGTVALSGTYFNHEGNLLGYAKSIGGSDWKEFYIKDLSTGEDRKDHLQWIKFSGMAWAGDGFYYSRYPKPEEGGELDASNENAKVYYHQLGTEQKMDNLIFS</sequence>
<dbReference type="PANTHER" id="PTHR42881:SF2">
    <property type="entry name" value="PROLYL ENDOPEPTIDASE"/>
    <property type="match status" value="1"/>
</dbReference>
<proteinExistence type="predicted"/>
<dbReference type="PANTHER" id="PTHR42881">
    <property type="entry name" value="PROLYL ENDOPEPTIDASE"/>
    <property type="match status" value="1"/>
</dbReference>
<evidence type="ECO:0000313" key="2">
    <source>
        <dbReference type="EMBL" id="SVC32564.1"/>
    </source>
</evidence>
<dbReference type="Gene3D" id="2.130.10.120">
    <property type="entry name" value="Prolyl oligopeptidase, N-terminal domain"/>
    <property type="match status" value="1"/>
</dbReference>